<evidence type="ECO:0000256" key="2">
    <source>
        <dbReference type="SAM" id="SignalP"/>
    </source>
</evidence>
<dbReference type="AlphaFoldDB" id="A0A4T0FX93"/>
<reference evidence="3 4" key="1">
    <citation type="submission" date="2019-03" db="EMBL/GenBank/DDBJ databases">
        <title>Sequencing 23 genomes of Wallemia ichthyophaga.</title>
        <authorList>
            <person name="Gostincar C."/>
        </authorList>
    </citation>
    <scope>NUCLEOTIDE SEQUENCE [LARGE SCALE GENOMIC DNA]</scope>
    <source>
        <strain evidence="3 4">EXF-5753</strain>
    </source>
</reference>
<keyword evidence="1 2" id="KW-0732">Signal</keyword>
<protein>
    <recommendedName>
        <fullName evidence="5">RlpA-like protein double-psi beta-barrel domain-containing protein</fullName>
    </recommendedName>
</protein>
<feature type="chain" id="PRO_5020473797" description="RlpA-like protein double-psi beta-barrel domain-containing protein" evidence="2">
    <location>
        <begin position="21"/>
        <end position="135"/>
    </location>
</feature>
<evidence type="ECO:0000313" key="4">
    <source>
        <dbReference type="Proteomes" id="UP000310189"/>
    </source>
</evidence>
<name>A0A4T0FX93_9BASI</name>
<evidence type="ECO:0000313" key="3">
    <source>
        <dbReference type="EMBL" id="TIA91646.1"/>
    </source>
</evidence>
<dbReference type="Gene3D" id="2.40.40.10">
    <property type="entry name" value="RlpA-like domain"/>
    <property type="match status" value="1"/>
</dbReference>
<dbReference type="OrthoDB" id="623670at2759"/>
<dbReference type="PANTHER" id="PTHR31836">
    <property type="match status" value="1"/>
</dbReference>
<sequence length="135" mass="14138">MNFSQILFTIFAIVAAVAIAAPVPKSDDQAQDMGKRGLISGIGSFFAVGLGACGAMSQPSDMVIALPNAQWSGGNNCWKHYTVTNTKTGQVMDATAVDQCPTCQDNQIDLSEGLFSALTGGNMDQGLCELTWAEA</sequence>
<evidence type="ECO:0000256" key="1">
    <source>
        <dbReference type="ARBA" id="ARBA00022729"/>
    </source>
</evidence>
<proteinExistence type="predicted"/>
<dbReference type="CDD" id="cd22191">
    <property type="entry name" value="DPBB_RlpA_EXP_N-like"/>
    <property type="match status" value="1"/>
</dbReference>
<dbReference type="EMBL" id="SPNW01000011">
    <property type="protein sequence ID" value="TIA91646.1"/>
    <property type="molecule type" value="Genomic_DNA"/>
</dbReference>
<comment type="caution">
    <text evidence="3">The sequence shown here is derived from an EMBL/GenBank/DDBJ whole genome shotgun (WGS) entry which is preliminary data.</text>
</comment>
<dbReference type="Proteomes" id="UP000310189">
    <property type="component" value="Unassembled WGS sequence"/>
</dbReference>
<gene>
    <name evidence="3" type="ORF">E3P99_01042</name>
</gene>
<dbReference type="PANTHER" id="PTHR31836:SF25">
    <property type="entry name" value="RLPA-LIKE PROTEIN DOUBLE-PSI BETA-BARREL DOMAIN-CONTAINING PROTEIN"/>
    <property type="match status" value="1"/>
</dbReference>
<keyword evidence="4" id="KW-1185">Reference proteome</keyword>
<organism evidence="3 4">
    <name type="scientific">Wallemia hederae</name>
    <dbReference type="NCBI Taxonomy" id="1540922"/>
    <lineage>
        <taxon>Eukaryota</taxon>
        <taxon>Fungi</taxon>
        <taxon>Dikarya</taxon>
        <taxon>Basidiomycota</taxon>
        <taxon>Wallemiomycotina</taxon>
        <taxon>Wallemiomycetes</taxon>
        <taxon>Wallemiales</taxon>
        <taxon>Wallemiaceae</taxon>
        <taxon>Wallemia</taxon>
    </lineage>
</organism>
<dbReference type="InterPro" id="IPR051477">
    <property type="entry name" value="Expansin_CellWall"/>
</dbReference>
<dbReference type="SUPFAM" id="SSF50685">
    <property type="entry name" value="Barwin-like endoglucanases"/>
    <property type="match status" value="1"/>
</dbReference>
<evidence type="ECO:0008006" key="5">
    <source>
        <dbReference type="Google" id="ProtNLM"/>
    </source>
</evidence>
<accession>A0A4T0FX93</accession>
<dbReference type="InterPro" id="IPR036908">
    <property type="entry name" value="RlpA-like_sf"/>
</dbReference>
<feature type="signal peptide" evidence="2">
    <location>
        <begin position="1"/>
        <end position="20"/>
    </location>
</feature>